<dbReference type="EMBL" id="CP002858">
    <property type="protein sequence ID" value="AEI14939.1"/>
    <property type="molecule type" value="Genomic_DNA"/>
</dbReference>
<keyword evidence="8" id="KW-0460">Magnesium</keyword>
<dbReference type="InterPro" id="IPR005475">
    <property type="entry name" value="Transketolase-like_Pyr-bd"/>
</dbReference>
<dbReference type="Proteomes" id="UP000006621">
    <property type="component" value="Chromosome"/>
</dbReference>
<dbReference type="RefSeq" id="WP_013886423.1">
    <property type="nucleotide sequence ID" value="NC_015672.1"/>
</dbReference>
<dbReference type="Pfam" id="PF02780">
    <property type="entry name" value="Transketolase_C"/>
    <property type="match status" value="1"/>
</dbReference>
<accession>F8E7F2</accession>
<dbReference type="PROSITE" id="PS00801">
    <property type="entry name" value="TRANSKETOLASE_1"/>
    <property type="match status" value="1"/>
</dbReference>
<comment type="cofactor">
    <cofactor evidence="1">
        <name>Mn(2+)</name>
        <dbReference type="ChEBI" id="CHEBI:29035"/>
    </cofactor>
</comment>
<dbReference type="InterPro" id="IPR049557">
    <property type="entry name" value="Transketolase_CS"/>
</dbReference>
<keyword evidence="7" id="KW-0479">Metal-binding</keyword>
<evidence type="ECO:0000256" key="6">
    <source>
        <dbReference type="ARBA" id="ARBA00022679"/>
    </source>
</evidence>
<dbReference type="NCBIfam" id="NF004556">
    <property type="entry name" value="PRK05899.2-2"/>
    <property type="match status" value="1"/>
</dbReference>
<keyword evidence="6" id="KW-0808">Transferase</keyword>
<dbReference type="InterPro" id="IPR029061">
    <property type="entry name" value="THDP-binding"/>
</dbReference>
<dbReference type="PANTHER" id="PTHR43825">
    <property type="entry name" value="PYRUVATE DEHYDROGENASE E1 COMPONENT"/>
    <property type="match status" value="1"/>
</dbReference>
<feature type="domain" description="Transketolase-like pyrimidine-binding" evidence="10">
    <location>
        <begin position="323"/>
        <end position="493"/>
    </location>
</feature>
<dbReference type="GO" id="GO:0016744">
    <property type="term" value="F:transketolase or transaldolase activity"/>
    <property type="evidence" value="ECO:0007669"/>
    <property type="project" value="UniProtKB-ARBA"/>
</dbReference>
<name>F8E7F2_FLESM</name>
<evidence type="ECO:0000259" key="10">
    <source>
        <dbReference type="SMART" id="SM00861"/>
    </source>
</evidence>
<dbReference type="FunFam" id="3.40.50.970:FF:000129">
    <property type="entry name" value="Transketolase"/>
    <property type="match status" value="1"/>
</dbReference>
<reference evidence="12" key="2">
    <citation type="submission" date="2011-06" db="EMBL/GenBank/DDBJ databases">
        <title>The complete genome of Flexistipes sinusarabici DSM 4947.</title>
        <authorList>
            <person name="Lucas S."/>
            <person name="Han J."/>
            <person name="Lapidus A."/>
            <person name="Bruce D."/>
            <person name="Goodwin L."/>
            <person name="Pitluck S."/>
            <person name="Peters L."/>
            <person name="Kyrpides N."/>
            <person name="Mavromatis K."/>
            <person name="Ivanova N."/>
            <person name="Mikhailova N."/>
            <person name="Chertkov O."/>
            <person name="Detter J.C."/>
            <person name="Tapia R."/>
            <person name="Han C."/>
            <person name="Land M."/>
            <person name="Hauser L."/>
            <person name="Markowitz V."/>
            <person name="Cheng J.-F."/>
            <person name="Hugenholtz P."/>
            <person name="Woyke T."/>
            <person name="Wu D."/>
            <person name="Spring S."/>
            <person name="Schroeder M."/>
            <person name="Brambilla E."/>
            <person name="Klenk H.-P."/>
            <person name="Eisen J.A."/>
        </authorList>
    </citation>
    <scope>NUCLEOTIDE SEQUENCE [LARGE SCALE GENOMIC DNA]</scope>
    <source>
        <strain evidence="12">DSM 4947 / MAS 10</strain>
    </source>
</reference>
<evidence type="ECO:0000256" key="4">
    <source>
        <dbReference type="ARBA" id="ARBA00007131"/>
    </source>
</evidence>
<dbReference type="GO" id="GO:0046872">
    <property type="term" value="F:metal ion binding"/>
    <property type="evidence" value="ECO:0007669"/>
    <property type="project" value="UniProtKB-KW"/>
</dbReference>
<dbReference type="InterPro" id="IPR005474">
    <property type="entry name" value="Transketolase_N"/>
</dbReference>
<evidence type="ECO:0000256" key="9">
    <source>
        <dbReference type="ARBA" id="ARBA00023052"/>
    </source>
</evidence>
<keyword evidence="9" id="KW-0786">Thiamine pyrophosphate</keyword>
<dbReference type="GO" id="GO:0019682">
    <property type="term" value="P:glyceraldehyde-3-phosphate metabolic process"/>
    <property type="evidence" value="ECO:0007669"/>
    <property type="project" value="UniProtKB-ARBA"/>
</dbReference>
<evidence type="ECO:0000313" key="12">
    <source>
        <dbReference type="Proteomes" id="UP000006621"/>
    </source>
</evidence>
<dbReference type="InterPro" id="IPR051157">
    <property type="entry name" value="PDH/Transketolase"/>
</dbReference>
<dbReference type="Gene3D" id="3.40.50.970">
    <property type="match status" value="2"/>
</dbReference>
<protein>
    <submittedName>
        <fullName evidence="11">Transketolase domain-containing protein</fullName>
    </submittedName>
</protein>
<sequence>MTNRFTNHKITDKELSELDSLAKICRADILKMTTLAASGHPGGSMSSIDMLLLLYKFANISPDNCRSLDRDRIIVSHGHTSPAVYSALGRNGFFDIDEAVSQFRLAGSIFEGHIERSVPGVEWSTGNLGQGLSAGCGMAVSGRLTENNSHIYVIMGDGEQQKGQICEARRFAVKHKLSNITAFVDYNKLQISGSIEDVMPQNIKDEYIADGWMVFEVDGHNHKQLFDTIKKSKEVDRPVMILAKTVMGKGVSFMENIAGYHGKPLSEEQLEDALGELGIENNLEHYKKMRKEFRFNAKQHKIPKYEISVNTGQPKAYTVETKMDNRSAFGNALTDIIQHNSLKKSNTPIAVFDCDLAGSVKTDKIKKEYSEVFFESGIQEHHTATCSGAASVNGVVSFFADFGVFGIDETYNQQRLNDINGTNLKVVTTHVGMDVGEDGKTHQCIDYIGTLRNLFGFKIIIPADPNQTDKAVRYAAANYGNFIIGVGRSKTPVISDENNKPFFGEDYNFEYGKMDILRNGEYPLFTHGAMVPYALEVQKILKEKDVSLKVINVSCPVAVDSKELNSLIDTDVIFTYEDHNKYTGIGSLIADKLLESGEKCPGIVKFGADKYAYSGKPAEVFKLMEIDPESVAEKILKSIK</sequence>
<dbReference type="SMART" id="SM00861">
    <property type="entry name" value="Transket_pyr"/>
    <property type="match status" value="1"/>
</dbReference>
<dbReference type="SUPFAM" id="SSF52518">
    <property type="entry name" value="Thiamin diphosphate-binding fold (THDP-binding)"/>
    <property type="match status" value="2"/>
</dbReference>
<evidence type="ECO:0000256" key="2">
    <source>
        <dbReference type="ARBA" id="ARBA00001946"/>
    </source>
</evidence>
<organism evidence="11 12">
    <name type="scientific">Flexistipes sinusarabici (strain ATCC 49648 / DSM 4947 / MAS 10)</name>
    <dbReference type="NCBI Taxonomy" id="717231"/>
    <lineage>
        <taxon>Bacteria</taxon>
        <taxon>Pseudomonadati</taxon>
        <taxon>Deferribacterota</taxon>
        <taxon>Deferribacteres</taxon>
        <taxon>Deferribacterales</taxon>
        <taxon>Flexistipitaceae</taxon>
        <taxon>Flexistipes</taxon>
    </lineage>
</organism>
<reference evidence="11 12" key="1">
    <citation type="journal article" date="2011" name="Stand. Genomic Sci.">
        <title>Genome sequence of the moderately thermophilic halophile Flexistipes sinusarabici strain (MAS10).</title>
        <authorList>
            <person name="Lapidus A."/>
            <person name="Chertkov O."/>
            <person name="Nolan M."/>
            <person name="Lucas S."/>
            <person name="Hammon N."/>
            <person name="Deshpande S."/>
            <person name="Cheng J.F."/>
            <person name="Tapia R."/>
            <person name="Han C."/>
            <person name="Goodwin L."/>
            <person name="Pitluck S."/>
            <person name="Liolios K."/>
            <person name="Pagani I."/>
            <person name="Ivanova N."/>
            <person name="Huntemann M."/>
            <person name="Mavromatis K."/>
            <person name="Mikhailova N."/>
            <person name="Pati A."/>
            <person name="Chen A."/>
            <person name="Palaniappan K."/>
            <person name="Land M."/>
            <person name="Hauser L."/>
            <person name="Brambilla E.M."/>
            <person name="Rohde M."/>
            <person name="Abt B."/>
            <person name="Spring S."/>
            <person name="Goker M."/>
            <person name="Bristow J."/>
            <person name="Eisen J.A."/>
            <person name="Markowitz V."/>
            <person name="Hugenholtz P."/>
            <person name="Kyrpides N.C."/>
            <person name="Klenk H.P."/>
            <person name="Woyke T."/>
        </authorList>
    </citation>
    <scope>NUCLEOTIDE SEQUENCE [LARGE SCALE GENOMIC DNA]</scope>
    <source>
        <strain evidence="12">DSM 4947 / MAS 10</strain>
    </source>
</reference>
<evidence type="ECO:0000256" key="7">
    <source>
        <dbReference type="ARBA" id="ARBA00022723"/>
    </source>
</evidence>
<comment type="subunit">
    <text evidence="5">Homodimer.</text>
</comment>
<proteinExistence type="inferred from homology"/>
<dbReference type="KEGG" id="fsi:Flexsi_1287"/>
<dbReference type="InterPro" id="IPR009014">
    <property type="entry name" value="Transketo_C/PFOR_II"/>
</dbReference>
<dbReference type="Pfam" id="PF00456">
    <property type="entry name" value="Transketolase_N"/>
    <property type="match status" value="1"/>
</dbReference>
<evidence type="ECO:0000256" key="5">
    <source>
        <dbReference type="ARBA" id="ARBA00011738"/>
    </source>
</evidence>
<evidence type="ECO:0000313" key="11">
    <source>
        <dbReference type="EMBL" id="AEI14939.1"/>
    </source>
</evidence>
<dbReference type="STRING" id="717231.Flexsi_1287"/>
<dbReference type="PANTHER" id="PTHR43825:SF1">
    <property type="entry name" value="TRANSKETOLASE-LIKE PYRIMIDINE-BINDING DOMAIN-CONTAINING PROTEIN"/>
    <property type="match status" value="1"/>
</dbReference>
<dbReference type="Gene3D" id="3.40.50.920">
    <property type="match status" value="1"/>
</dbReference>
<dbReference type="OrthoDB" id="8732661at2"/>
<dbReference type="AlphaFoldDB" id="F8E7F2"/>
<comment type="similarity">
    <text evidence="4">Belongs to the transketolase family.</text>
</comment>
<dbReference type="CDD" id="cd02012">
    <property type="entry name" value="TPP_TK"/>
    <property type="match status" value="1"/>
</dbReference>
<dbReference type="CDD" id="cd07033">
    <property type="entry name" value="TPP_PYR_DXS_TK_like"/>
    <property type="match status" value="1"/>
</dbReference>
<dbReference type="GO" id="GO:0005737">
    <property type="term" value="C:cytoplasm"/>
    <property type="evidence" value="ECO:0007669"/>
    <property type="project" value="UniProtKB-ARBA"/>
</dbReference>
<keyword evidence="12" id="KW-1185">Reference proteome</keyword>
<dbReference type="Pfam" id="PF02779">
    <property type="entry name" value="Transket_pyr"/>
    <property type="match status" value="1"/>
</dbReference>
<dbReference type="eggNOG" id="COG0021">
    <property type="taxonomic scope" value="Bacteria"/>
</dbReference>
<dbReference type="SUPFAM" id="SSF52922">
    <property type="entry name" value="TK C-terminal domain-like"/>
    <property type="match status" value="1"/>
</dbReference>
<comment type="cofactor">
    <cofactor evidence="2">
        <name>Mg(2+)</name>
        <dbReference type="ChEBI" id="CHEBI:18420"/>
    </cofactor>
</comment>
<comment type="cofactor">
    <cofactor evidence="3">
        <name>thiamine diphosphate</name>
        <dbReference type="ChEBI" id="CHEBI:58937"/>
    </cofactor>
</comment>
<gene>
    <name evidence="11" type="ordered locus">Flexsi_1287</name>
</gene>
<dbReference type="InterPro" id="IPR033248">
    <property type="entry name" value="Transketolase_C"/>
</dbReference>
<evidence type="ECO:0000256" key="3">
    <source>
        <dbReference type="ARBA" id="ARBA00001964"/>
    </source>
</evidence>
<evidence type="ECO:0000256" key="8">
    <source>
        <dbReference type="ARBA" id="ARBA00022842"/>
    </source>
</evidence>
<dbReference type="HOGENOM" id="CLU_009227_3_1_0"/>
<evidence type="ECO:0000256" key="1">
    <source>
        <dbReference type="ARBA" id="ARBA00001936"/>
    </source>
</evidence>